<feature type="transmembrane region" description="Helical" evidence="2">
    <location>
        <begin position="1880"/>
        <end position="1905"/>
    </location>
</feature>
<feature type="chain" id="PRO_5001570575" description="EGF-like domain-containing protein" evidence="3">
    <location>
        <begin position="34"/>
        <end position="2139"/>
    </location>
</feature>
<keyword evidence="2" id="KW-0812">Transmembrane</keyword>
<feature type="region of interest" description="Disordered" evidence="1">
    <location>
        <begin position="47"/>
        <end position="69"/>
    </location>
</feature>
<dbReference type="OrthoDB" id="10257656at2759"/>
<dbReference type="Gene3D" id="2.10.220.10">
    <property type="entry name" value="Hormone Receptor, Insulin-like Growth Factor Receptor 1, Chain A, domain 2"/>
    <property type="match status" value="11"/>
</dbReference>
<feature type="domain" description="EGF-like" evidence="4">
    <location>
        <begin position="987"/>
        <end position="1023"/>
    </location>
</feature>
<feature type="domain" description="EGF-like" evidence="4">
    <location>
        <begin position="1312"/>
        <end position="1343"/>
    </location>
</feature>
<feature type="domain" description="EGF-like" evidence="4">
    <location>
        <begin position="1587"/>
        <end position="1623"/>
    </location>
</feature>
<keyword evidence="3" id="KW-0732">Signal</keyword>
<protein>
    <recommendedName>
        <fullName evidence="4">EGF-like domain-containing protein</fullName>
    </recommendedName>
</protein>
<keyword evidence="2" id="KW-0472">Membrane</keyword>
<evidence type="ECO:0000256" key="1">
    <source>
        <dbReference type="SAM" id="MobiDB-lite"/>
    </source>
</evidence>
<feature type="domain" description="EGF-like" evidence="4">
    <location>
        <begin position="431"/>
        <end position="480"/>
    </location>
</feature>
<dbReference type="CDD" id="cd00064">
    <property type="entry name" value="FU"/>
    <property type="match status" value="8"/>
</dbReference>
<dbReference type="PANTHER" id="PTHR15332">
    <property type="entry name" value="PROPROTEIN CONVERTASE SUBTILISIN_KEXIN TYPE 5-LIKE"/>
    <property type="match status" value="1"/>
</dbReference>
<dbReference type="SMART" id="SM00261">
    <property type="entry name" value="FU"/>
    <property type="match status" value="15"/>
</dbReference>
<dbReference type="Proteomes" id="UP000030693">
    <property type="component" value="Unassembled WGS sequence"/>
</dbReference>
<evidence type="ECO:0000256" key="2">
    <source>
        <dbReference type="SAM" id="Phobius"/>
    </source>
</evidence>
<feature type="domain" description="EGF-like" evidence="4">
    <location>
        <begin position="1538"/>
        <end position="1569"/>
    </location>
</feature>
<dbReference type="GeneID" id="20530669"/>
<dbReference type="InterPro" id="IPR011009">
    <property type="entry name" value="Kinase-like_dom_sf"/>
</dbReference>
<feature type="domain" description="EGF-like" evidence="4">
    <location>
        <begin position="935"/>
        <end position="986"/>
    </location>
</feature>
<feature type="domain" description="EGF-like" evidence="4">
    <location>
        <begin position="1470"/>
        <end position="1515"/>
    </location>
</feature>
<keyword evidence="6" id="KW-1185">Reference proteome</keyword>
<evidence type="ECO:0000259" key="4">
    <source>
        <dbReference type="SMART" id="SM00181"/>
    </source>
</evidence>
<evidence type="ECO:0000313" key="5">
    <source>
        <dbReference type="EMBL" id="KCV67654.1"/>
    </source>
</evidence>
<organism evidence="5">
    <name type="scientific">Fonticula alba</name>
    <name type="common">Slime mold</name>
    <dbReference type="NCBI Taxonomy" id="691883"/>
    <lineage>
        <taxon>Eukaryota</taxon>
        <taxon>Rotosphaerida</taxon>
        <taxon>Fonticulaceae</taxon>
        <taxon>Fonticula</taxon>
    </lineage>
</organism>
<dbReference type="eggNOG" id="KOG3525">
    <property type="taxonomic scope" value="Eukaryota"/>
</dbReference>
<dbReference type="SMART" id="SM00181">
    <property type="entry name" value="EGF"/>
    <property type="match status" value="13"/>
</dbReference>
<dbReference type="PANTHER" id="PTHR15332:SF175">
    <property type="entry name" value="PROPROTEIN CONVERTASE SUBTILISIN_KEXIN TYPE 5-LIKE"/>
    <property type="match status" value="1"/>
</dbReference>
<gene>
    <name evidence="5" type="ORF">H696_05944</name>
</gene>
<evidence type="ECO:0000313" key="6">
    <source>
        <dbReference type="Proteomes" id="UP000030693"/>
    </source>
</evidence>
<feature type="domain" description="EGF-like" evidence="4">
    <location>
        <begin position="1359"/>
        <end position="1399"/>
    </location>
</feature>
<feature type="signal peptide" evidence="3">
    <location>
        <begin position="1"/>
        <end position="33"/>
    </location>
</feature>
<dbReference type="InterPro" id="IPR006212">
    <property type="entry name" value="Furin_repeat"/>
</dbReference>
<accession>A0A058Z058</accession>
<dbReference type="InterPro" id="IPR009030">
    <property type="entry name" value="Growth_fac_rcpt_cys_sf"/>
</dbReference>
<feature type="domain" description="EGF-like" evidence="4">
    <location>
        <begin position="1024"/>
        <end position="1056"/>
    </location>
</feature>
<feature type="domain" description="EGF-like" evidence="4">
    <location>
        <begin position="1200"/>
        <end position="1256"/>
    </location>
</feature>
<feature type="domain" description="EGF-like" evidence="4">
    <location>
        <begin position="1102"/>
        <end position="1136"/>
    </location>
</feature>
<dbReference type="EMBL" id="KB932215">
    <property type="protein sequence ID" value="KCV67654.1"/>
    <property type="molecule type" value="Genomic_DNA"/>
</dbReference>
<dbReference type="SUPFAM" id="SSF56112">
    <property type="entry name" value="Protein kinase-like (PK-like)"/>
    <property type="match status" value="1"/>
</dbReference>
<reference evidence="5" key="1">
    <citation type="submission" date="2013-04" db="EMBL/GenBank/DDBJ databases">
        <title>The Genome Sequence of Fonticula alba ATCC 38817.</title>
        <authorList>
            <consortium name="The Broad Institute Genomics Platform"/>
            <person name="Russ C."/>
            <person name="Cuomo C."/>
            <person name="Burger G."/>
            <person name="Gray M.W."/>
            <person name="Holland P.W.H."/>
            <person name="King N."/>
            <person name="Lang F.B.F."/>
            <person name="Roger A.J."/>
            <person name="Ruiz-Trillo I."/>
            <person name="Brown M."/>
            <person name="Walker B."/>
            <person name="Young S."/>
            <person name="Zeng Q."/>
            <person name="Gargeya S."/>
            <person name="Fitzgerald M."/>
            <person name="Haas B."/>
            <person name="Abouelleil A."/>
            <person name="Allen A.W."/>
            <person name="Alvarado L."/>
            <person name="Arachchi H.M."/>
            <person name="Berlin A.M."/>
            <person name="Chapman S.B."/>
            <person name="Gainer-Dewar J."/>
            <person name="Goldberg J."/>
            <person name="Griggs A."/>
            <person name="Gujja S."/>
            <person name="Hansen M."/>
            <person name="Howarth C."/>
            <person name="Imamovic A."/>
            <person name="Ireland A."/>
            <person name="Larimer J."/>
            <person name="McCowan C."/>
            <person name="Murphy C."/>
            <person name="Pearson M."/>
            <person name="Poon T.W."/>
            <person name="Priest M."/>
            <person name="Roberts A."/>
            <person name="Saif S."/>
            <person name="Shea T."/>
            <person name="Sisk P."/>
            <person name="Sykes S."/>
            <person name="Wortman J."/>
            <person name="Nusbaum C."/>
            <person name="Birren B."/>
        </authorList>
    </citation>
    <scope>NUCLEOTIDE SEQUENCE [LARGE SCALE GENOMIC DNA]</scope>
    <source>
        <strain evidence="5">ATCC 38817</strain>
    </source>
</reference>
<dbReference type="InterPro" id="IPR000742">
    <property type="entry name" value="EGF"/>
</dbReference>
<name>A0A058Z058_FONAL</name>
<evidence type="ECO:0000256" key="3">
    <source>
        <dbReference type="SAM" id="SignalP"/>
    </source>
</evidence>
<feature type="domain" description="EGF-like" evidence="4">
    <location>
        <begin position="1072"/>
        <end position="1101"/>
    </location>
</feature>
<proteinExistence type="predicted"/>
<sequence length="2139" mass="218654">MPSLLAGRRARPGPALVGLFGLLVLALANLAACLQANVQEGVPHFAPQETPVPSGQANVRPLKGPTDSGSTMVALPTEEEFLQFLPTIDVSFGDLRAGSFLQLGTTASLPLAGQPSVSGHLFPGLDDTPILVAFSPGLLSFRALTAGGALSFTCASPCHFLAGSIDAAGQICVMVHDGTDALMHVSDGSGTPHPVPFNSPAGASRRATPTLDGFLVWDGGVHYMAITHDGVLSQRDRIQPIIQIVVTRLAGQQADTATDIFLLQDGSIYSALGEDVPLPDGFKPTFLHAPNILELAPHQTVPWILAGNAQKLFRVDIHTHNWWPVILPDDVPHSALADAAMFLLPRSSSSPTSRWVLAIGNRLFFDPLQFRCDADSTINCLNFDTHASWECAPKREYSPLRLDGHLCAGCAPGNFLSPFSESSAYRHPASWCALADLRLAQPRQAPGSQTHCSVCNAARCLVCTSGYMLSFLNPDAPTCEARCPNGLKLTGLGICLPDDGVAPAAPTLGTHPVDNPAEVEFTAIIRTALIFLGAGAFLPLTEAVGNANTPSFWLLSPNARPAVGHGSPSFQVWPMNINDPLLDLVGIVSLTEVGPLPDAEFGARLHLAFCDGGQTFRIQTVTCATAPSPGQESCGSLHISSPVDYDIPCATVRRIAPRMVSVLGNGNRLFLVDFPTTGSPILMDTLLETDRHPASFPSAGGDPLRSWILAASSANSFLWPLHMVRVGDGRLARDSAAPRAIGHTSGDLFPLVLPTGRGADLALLAGVSATGVWSLHMVPRDVRPHGRTLGLLPRSMSFDLGTSDTSPFSQHPVAIAGLPEYPGLVVLFLPTRVAVMLLHCPGTSPESCIFLEPHVQSTEQLQPVTPGAASVALLSLAPPPMQAATLPTVTLLLTAGRQTPSLWEMVLPLPEPSPTGCPDRQYLDSSTTTPGQCRPCDDLCHTCTGPGPDACTACRLYPHQASTHCVAMCPQGMTTPGPGPQPQVCACPSACQACVFLSNSSFECSCKPGHVRAAGTPLYQPCQQCASQCAECSIPGNEHSCTACPPGRFLLGGICREACPDGHYPSGGACLQCADPCLECGAADACVRCSAGHFLHDGRCHRCHASCASCRDSLSCTTCRSGLLLPVAGPDDGPCVDACPAGETPNPSGSRCLACGPSCALCSGGPDTCLLCAAGHAWDPAAGGGPAGQRLGPCLACPAGCASCMLAAGQPGQCLSCQAGLVLAPGGGACSGSCPPGWFPDEAAPPGGPAEGGHCQPCAIGCTQCTGPGDAQCTACAPGLELLALEPGGPATCQSGCPAGFFRDLASDQCQPCDGACSACNGPTDRDCWLCAAGALVQDGECVQRCAAGHVALGGRCLPCHASCGECTGTRGTECTACRPGLLALPAPGGPPAPGHRCVADCPAGHAATPDGLACAPCAAQCVRCPAPVDQAPGGGGSAPADAGPCIQCERGWLLVAEASSAGGPACRRDCPAGQASTGSACVDCHATCTACDGPAADRCLACRPGQVLHAGRCRDACPAGAYPDAEAGAGAGDACAPCHVECAQCHGPHADQCLACPPGRSLFQGACVASCPDGAHPAAGPSGKPECAACHPACATCHGPGPEQCASCPSPGLLLPAGQTCVDACPPAGSFPCADGRRCGTCQPECRQCQAAPEGQPIPPGGAFCPSTCTRCQADWVLATDGRCMAHCPAGEFLRPGPGLADDLAAGLATCAPCHGDCLTCAQQADWCTSCRGPDQWLLPELGACRADGCPAAGMAPWEFDPADAGGPWPGPTRVCLSCAPGCGLCAGLAAGAPSPRAGLCHFALPTGSLTCARAPGCQSCHGGWFLGPDPALPCVEACPGGYFAEGGACAACAPGCASCHGPAPAACLDAPKARSSRLALALGLGIGGLVLLLLLLLLVLVLVRRYRRSAGAAARRKALGPDAGPGLDADATVLNTLVELSLPGSMMVHLEGDFAPVDGAPLGAGTQATVFAARAVGAGISDRLGCPATVAIKQLRAAGAGGSAPGRTSLALFQNEISLMWLLRDCAHVVRLYGYSEQPPAIVMQRFQTDLAVLLHSEVPLGPADLLGICQHWACDFERILETTLSGGRPDLAQISLPPAAAGCLLDMLPMAWDADPHARPVAAAFRQKCSMAFVSC</sequence>
<dbReference type="RefSeq" id="XP_009497992.1">
    <property type="nucleotide sequence ID" value="XM_009499717.1"/>
</dbReference>
<feature type="domain" description="EGF-like" evidence="4">
    <location>
        <begin position="1257"/>
        <end position="1294"/>
    </location>
</feature>
<keyword evidence="2" id="KW-1133">Transmembrane helix</keyword>
<dbReference type="SUPFAM" id="SSF57184">
    <property type="entry name" value="Growth factor receptor domain"/>
    <property type="match status" value="8"/>
</dbReference>